<feature type="region of interest" description="Disordered" evidence="1">
    <location>
        <begin position="35"/>
        <end position="64"/>
    </location>
</feature>
<organism evidence="3 4">
    <name type="scientific">Streptomyces microflavus</name>
    <name type="common">Streptomyces lipmanii</name>
    <dbReference type="NCBI Taxonomy" id="1919"/>
    <lineage>
        <taxon>Bacteria</taxon>
        <taxon>Bacillati</taxon>
        <taxon>Actinomycetota</taxon>
        <taxon>Actinomycetes</taxon>
        <taxon>Kitasatosporales</taxon>
        <taxon>Streptomycetaceae</taxon>
        <taxon>Streptomyces</taxon>
    </lineage>
</organism>
<keyword evidence="2" id="KW-0472">Membrane</keyword>
<evidence type="ECO:0000313" key="3">
    <source>
        <dbReference type="EMBL" id="QKW44268.1"/>
    </source>
</evidence>
<gene>
    <name evidence="3" type="ORF">HUT09_17945</name>
</gene>
<feature type="compositionally biased region" description="Polar residues" evidence="1">
    <location>
        <begin position="36"/>
        <end position="47"/>
    </location>
</feature>
<evidence type="ECO:0000313" key="4">
    <source>
        <dbReference type="Proteomes" id="UP000509345"/>
    </source>
</evidence>
<sequence>MSWITWAFGGVGVAVPIALIGWFYFDRKKNQDRQVQKSGSDSINYQAGGNMRVDGNSEIRRQEP</sequence>
<proteinExistence type="predicted"/>
<reference evidence="3 4" key="1">
    <citation type="submission" date="2020-06" db="EMBL/GenBank/DDBJ databases">
        <title>Genome mining for natural products.</title>
        <authorList>
            <person name="Zhang B."/>
            <person name="Shi J."/>
            <person name="Ge H."/>
        </authorList>
    </citation>
    <scope>NUCLEOTIDE SEQUENCE [LARGE SCALE GENOMIC DNA]</scope>
    <source>
        <strain evidence="3 4">NA06532</strain>
    </source>
</reference>
<name>A0A7H8MQ39_STRMI</name>
<evidence type="ECO:0000256" key="2">
    <source>
        <dbReference type="SAM" id="Phobius"/>
    </source>
</evidence>
<feature type="transmembrane region" description="Helical" evidence="2">
    <location>
        <begin position="6"/>
        <end position="25"/>
    </location>
</feature>
<keyword evidence="2" id="KW-1133">Transmembrane helix</keyword>
<dbReference type="AlphaFoldDB" id="A0A7H8MQ39"/>
<evidence type="ECO:0000256" key="1">
    <source>
        <dbReference type="SAM" id="MobiDB-lite"/>
    </source>
</evidence>
<dbReference type="EMBL" id="CP054926">
    <property type="protein sequence ID" value="QKW44268.1"/>
    <property type="molecule type" value="Genomic_DNA"/>
</dbReference>
<accession>A0A7H8MQ39</accession>
<protein>
    <submittedName>
        <fullName evidence="3">Uncharacterized protein</fullName>
    </submittedName>
</protein>
<dbReference type="Proteomes" id="UP000509345">
    <property type="component" value="Chromosome"/>
</dbReference>
<dbReference type="RefSeq" id="WP_176144155.1">
    <property type="nucleotide sequence ID" value="NZ_CP054926.1"/>
</dbReference>
<feature type="compositionally biased region" description="Basic and acidic residues" evidence="1">
    <location>
        <begin position="55"/>
        <end position="64"/>
    </location>
</feature>
<keyword evidence="2" id="KW-0812">Transmembrane</keyword>
<dbReference type="GeneID" id="87633122"/>